<reference evidence="1 2" key="1">
    <citation type="submission" date="2021-06" db="EMBL/GenBank/DDBJ databases">
        <title>Caerostris extrusa draft genome.</title>
        <authorList>
            <person name="Kono N."/>
            <person name="Arakawa K."/>
        </authorList>
    </citation>
    <scope>NUCLEOTIDE SEQUENCE [LARGE SCALE GENOMIC DNA]</scope>
</reference>
<dbReference type="Proteomes" id="UP001054945">
    <property type="component" value="Unassembled WGS sequence"/>
</dbReference>
<evidence type="ECO:0000313" key="1">
    <source>
        <dbReference type="EMBL" id="GIX92650.1"/>
    </source>
</evidence>
<sequence>MESLHTIDTKTFDSQSLITSHHITVLFDPTTLSRGLKFARYSTLNRWVLKFRKRLSIFFTLWNNLNRSREQIVPLAGKQKDSEMDGETKSTRTALMKAGLLEENAFEENGRQ</sequence>
<organism evidence="1 2">
    <name type="scientific">Caerostris extrusa</name>
    <name type="common">Bark spider</name>
    <name type="synonym">Caerostris bankana</name>
    <dbReference type="NCBI Taxonomy" id="172846"/>
    <lineage>
        <taxon>Eukaryota</taxon>
        <taxon>Metazoa</taxon>
        <taxon>Ecdysozoa</taxon>
        <taxon>Arthropoda</taxon>
        <taxon>Chelicerata</taxon>
        <taxon>Arachnida</taxon>
        <taxon>Araneae</taxon>
        <taxon>Araneomorphae</taxon>
        <taxon>Entelegynae</taxon>
        <taxon>Araneoidea</taxon>
        <taxon>Araneidae</taxon>
        <taxon>Caerostris</taxon>
    </lineage>
</organism>
<gene>
    <name evidence="1" type="ORF">CEXT_90781</name>
</gene>
<protein>
    <submittedName>
        <fullName evidence="1">Uncharacterized protein</fullName>
    </submittedName>
</protein>
<name>A0AAV4P618_CAEEX</name>
<proteinExistence type="predicted"/>
<keyword evidence="2" id="KW-1185">Reference proteome</keyword>
<evidence type="ECO:0000313" key="2">
    <source>
        <dbReference type="Proteomes" id="UP001054945"/>
    </source>
</evidence>
<comment type="caution">
    <text evidence="1">The sequence shown here is derived from an EMBL/GenBank/DDBJ whole genome shotgun (WGS) entry which is preliminary data.</text>
</comment>
<dbReference type="EMBL" id="BPLR01004143">
    <property type="protein sequence ID" value="GIX92650.1"/>
    <property type="molecule type" value="Genomic_DNA"/>
</dbReference>
<dbReference type="AlphaFoldDB" id="A0AAV4P618"/>
<accession>A0AAV4P618</accession>